<dbReference type="EMBL" id="MKGL01000214">
    <property type="protein sequence ID" value="RNF02911.1"/>
    <property type="molecule type" value="Genomic_DNA"/>
</dbReference>
<reference evidence="1 2" key="1">
    <citation type="journal article" date="2018" name="BMC Genomics">
        <title>Genomic comparison of Trypanosoma conorhini and Trypanosoma rangeli to Trypanosoma cruzi strains of high and low virulence.</title>
        <authorList>
            <person name="Bradwell K.R."/>
            <person name="Koparde V.N."/>
            <person name="Matveyev A.V."/>
            <person name="Serrano M.G."/>
            <person name="Alves J.M."/>
            <person name="Parikh H."/>
            <person name="Huang B."/>
            <person name="Lee V."/>
            <person name="Espinosa-Alvarez O."/>
            <person name="Ortiz P.A."/>
            <person name="Costa-Martins A.G."/>
            <person name="Teixeira M.M."/>
            <person name="Buck G.A."/>
        </authorList>
    </citation>
    <scope>NUCLEOTIDE SEQUENCE [LARGE SCALE GENOMIC DNA]</scope>
    <source>
        <strain evidence="1 2">AM80</strain>
    </source>
</reference>
<accession>A0A422NBQ7</accession>
<dbReference type="GeneID" id="40330047"/>
<proteinExistence type="predicted"/>
<dbReference type="VEuPathDB" id="TriTrypDB:TRSC58_04196"/>
<gene>
    <name evidence="1" type="ORF">TraAM80_06114</name>
</gene>
<dbReference type="OrthoDB" id="250046at2759"/>
<comment type="caution">
    <text evidence="1">The sequence shown here is derived from an EMBL/GenBank/DDBJ whole genome shotgun (WGS) entry which is preliminary data.</text>
</comment>
<dbReference type="AlphaFoldDB" id="A0A422NBQ7"/>
<keyword evidence="2" id="KW-1185">Reference proteome</keyword>
<evidence type="ECO:0000313" key="2">
    <source>
        <dbReference type="Proteomes" id="UP000283634"/>
    </source>
</evidence>
<organism evidence="1 2">
    <name type="scientific">Trypanosoma rangeli</name>
    <dbReference type="NCBI Taxonomy" id="5698"/>
    <lineage>
        <taxon>Eukaryota</taxon>
        <taxon>Discoba</taxon>
        <taxon>Euglenozoa</taxon>
        <taxon>Kinetoplastea</taxon>
        <taxon>Metakinetoplastina</taxon>
        <taxon>Trypanosomatida</taxon>
        <taxon>Trypanosomatidae</taxon>
        <taxon>Trypanosoma</taxon>
        <taxon>Herpetosoma</taxon>
    </lineage>
</organism>
<sequence length="345" mass="37804">MFDLFSAQLSERSNTWLSRLASLAPRNRQWVVALRCLHGMGPPSIAHLHVAFLALAAPCTTPLSVGMDFVWADDTLLSLQAEVNPSPRQIDAAKWEAALRFLSIGAEHMSHRPDLLRCYASVVSRAATATRQAYASVEDLIARLTTDRASVAVTSVREQLAALVRRKLSVEASRVVATERKPTWVPFLIRAACNAGHGRAALCTVEKAVPERMPLHSASIAELLACCPSADLPLEAIQLWLCARAWGTTAPALIGFGKGMPAATNGRLSKTRTELLFVLLDSSRSVDRQWHYALQLLTSQVLQRNAPPRPHASFTRRIQYFGGRAGGRSHCDCDNFSSCWGCLRP</sequence>
<name>A0A422NBQ7_TRYRA</name>
<dbReference type="RefSeq" id="XP_029237198.1">
    <property type="nucleotide sequence ID" value="XM_029382969.1"/>
</dbReference>
<dbReference type="Proteomes" id="UP000283634">
    <property type="component" value="Unassembled WGS sequence"/>
</dbReference>
<protein>
    <submittedName>
        <fullName evidence="1">Uncharacterized protein</fullName>
    </submittedName>
</protein>
<evidence type="ECO:0000313" key="1">
    <source>
        <dbReference type="EMBL" id="RNF02911.1"/>
    </source>
</evidence>